<sequence>MARIQKEAEPKKRKPGRRNLKVSKCPDVAPMVGDDRSGGVDGPAVLLNGNVGSVENTEGSDDDEEWLRYSLPRAIVEEMETQREDRILSRYATEIEGDCVPVTGLDGREGICKDM</sequence>
<accession>A0AAW2LV32</accession>
<protein>
    <submittedName>
        <fullName evidence="2">Uncharacterized protein</fullName>
    </submittedName>
</protein>
<evidence type="ECO:0000313" key="2">
    <source>
        <dbReference type="EMBL" id="KAL0322657.1"/>
    </source>
</evidence>
<reference evidence="2" key="1">
    <citation type="submission" date="2020-06" db="EMBL/GenBank/DDBJ databases">
        <authorList>
            <person name="Li T."/>
            <person name="Hu X."/>
            <person name="Zhang T."/>
            <person name="Song X."/>
            <person name="Zhang H."/>
            <person name="Dai N."/>
            <person name="Sheng W."/>
            <person name="Hou X."/>
            <person name="Wei L."/>
        </authorList>
    </citation>
    <scope>NUCLEOTIDE SEQUENCE</scope>
    <source>
        <strain evidence="2">G01</strain>
        <tissue evidence="2">Leaf</tissue>
    </source>
</reference>
<reference evidence="2" key="2">
    <citation type="journal article" date="2024" name="Plant">
        <title>Genomic evolution and insights into agronomic trait innovations of Sesamum species.</title>
        <authorList>
            <person name="Miao H."/>
            <person name="Wang L."/>
            <person name="Qu L."/>
            <person name="Liu H."/>
            <person name="Sun Y."/>
            <person name="Le M."/>
            <person name="Wang Q."/>
            <person name="Wei S."/>
            <person name="Zheng Y."/>
            <person name="Lin W."/>
            <person name="Duan Y."/>
            <person name="Cao H."/>
            <person name="Xiong S."/>
            <person name="Wang X."/>
            <person name="Wei L."/>
            <person name="Li C."/>
            <person name="Ma Q."/>
            <person name="Ju M."/>
            <person name="Zhao R."/>
            <person name="Li G."/>
            <person name="Mu C."/>
            <person name="Tian Q."/>
            <person name="Mei H."/>
            <person name="Zhang T."/>
            <person name="Gao T."/>
            <person name="Zhang H."/>
        </authorList>
    </citation>
    <scope>NUCLEOTIDE SEQUENCE</scope>
    <source>
        <strain evidence="2">G01</strain>
    </source>
</reference>
<feature type="compositionally biased region" description="Basic and acidic residues" evidence="1">
    <location>
        <begin position="1"/>
        <end position="10"/>
    </location>
</feature>
<feature type="region of interest" description="Disordered" evidence="1">
    <location>
        <begin position="1"/>
        <end position="63"/>
    </location>
</feature>
<gene>
    <name evidence="2" type="ORF">Sangu_1885000</name>
</gene>
<dbReference type="AlphaFoldDB" id="A0AAW2LV32"/>
<evidence type="ECO:0000256" key="1">
    <source>
        <dbReference type="SAM" id="MobiDB-lite"/>
    </source>
</evidence>
<dbReference type="EMBL" id="JACGWK010000012">
    <property type="protein sequence ID" value="KAL0322657.1"/>
    <property type="molecule type" value="Genomic_DNA"/>
</dbReference>
<comment type="caution">
    <text evidence="2">The sequence shown here is derived from an EMBL/GenBank/DDBJ whole genome shotgun (WGS) entry which is preliminary data.</text>
</comment>
<feature type="compositionally biased region" description="Basic residues" evidence="1">
    <location>
        <begin position="11"/>
        <end position="21"/>
    </location>
</feature>
<organism evidence="2">
    <name type="scientific">Sesamum angustifolium</name>
    <dbReference type="NCBI Taxonomy" id="2727405"/>
    <lineage>
        <taxon>Eukaryota</taxon>
        <taxon>Viridiplantae</taxon>
        <taxon>Streptophyta</taxon>
        <taxon>Embryophyta</taxon>
        <taxon>Tracheophyta</taxon>
        <taxon>Spermatophyta</taxon>
        <taxon>Magnoliopsida</taxon>
        <taxon>eudicotyledons</taxon>
        <taxon>Gunneridae</taxon>
        <taxon>Pentapetalae</taxon>
        <taxon>asterids</taxon>
        <taxon>lamiids</taxon>
        <taxon>Lamiales</taxon>
        <taxon>Pedaliaceae</taxon>
        <taxon>Sesamum</taxon>
    </lineage>
</organism>
<proteinExistence type="predicted"/>
<name>A0AAW2LV32_9LAMI</name>